<dbReference type="EMBL" id="JBGOSP010000013">
    <property type="protein sequence ID" value="MFA3839680.1"/>
    <property type="molecule type" value="Genomic_DNA"/>
</dbReference>
<dbReference type="Pfam" id="PF00289">
    <property type="entry name" value="Biotin_carb_N"/>
    <property type="match status" value="1"/>
</dbReference>
<dbReference type="InterPro" id="IPR011761">
    <property type="entry name" value="ATP-grasp"/>
</dbReference>
<evidence type="ECO:0000259" key="7">
    <source>
        <dbReference type="PROSITE" id="PS50968"/>
    </source>
</evidence>
<proteinExistence type="predicted"/>
<dbReference type="InterPro" id="IPR050856">
    <property type="entry name" value="Biotin_carboxylase_complex"/>
</dbReference>
<dbReference type="SMART" id="SM00878">
    <property type="entry name" value="Biotin_carb_C"/>
    <property type="match status" value="1"/>
</dbReference>
<evidence type="ECO:0000259" key="8">
    <source>
        <dbReference type="PROSITE" id="PS50975"/>
    </source>
</evidence>
<evidence type="ECO:0000259" key="9">
    <source>
        <dbReference type="PROSITE" id="PS50979"/>
    </source>
</evidence>
<dbReference type="PROSITE" id="PS50968">
    <property type="entry name" value="BIOTINYL_LIPOYL"/>
    <property type="match status" value="1"/>
</dbReference>
<gene>
    <name evidence="10" type="ORF">ACEG43_26485</name>
</gene>
<dbReference type="PROSITE" id="PS00188">
    <property type="entry name" value="BIOTIN"/>
    <property type="match status" value="1"/>
</dbReference>
<reference evidence="10 11" key="1">
    <citation type="submission" date="2024-08" db="EMBL/GenBank/DDBJ databases">
        <title>Genome sequence of Streptomyces aureus CACIA-1.46HGO.</title>
        <authorList>
            <person name="Evangelista-Martinez Z."/>
        </authorList>
    </citation>
    <scope>NUCLEOTIDE SEQUENCE [LARGE SCALE GENOMIC DNA]</scope>
    <source>
        <strain evidence="10 11">CACIA-1.46HGO</strain>
    </source>
</reference>
<evidence type="ECO:0000256" key="5">
    <source>
        <dbReference type="ARBA" id="ARBA00023267"/>
    </source>
</evidence>
<evidence type="ECO:0000256" key="6">
    <source>
        <dbReference type="PROSITE-ProRule" id="PRU00409"/>
    </source>
</evidence>
<dbReference type="Gene3D" id="3.30.470.20">
    <property type="entry name" value="ATP-grasp fold, B domain"/>
    <property type="match status" value="1"/>
</dbReference>
<dbReference type="InterPro" id="IPR005482">
    <property type="entry name" value="Biotin_COase_C"/>
</dbReference>
<evidence type="ECO:0000256" key="3">
    <source>
        <dbReference type="ARBA" id="ARBA00022741"/>
    </source>
</evidence>
<dbReference type="Pfam" id="PF02786">
    <property type="entry name" value="CPSase_L_D2"/>
    <property type="match status" value="1"/>
</dbReference>
<evidence type="ECO:0000313" key="11">
    <source>
        <dbReference type="Proteomes" id="UP001571476"/>
    </source>
</evidence>
<keyword evidence="3 6" id="KW-0547">Nucleotide-binding</keyword>
<evidence type="ECO:0000256" key="4">
    <source>
        <dbReference type="ARBA" id="ARBA00022840"/>
    </source>
</evidence>
<dbReference type="PROSITE" id="PS00867">
    <property type="entry name" value="CPSASE_2"/>
    <property type="match status" value="1"/>
</dbReference>
<keyword evidence="11" id="KW-1185">Reference proteome</keyword>
<accession>A0ABV4SMI7</accession>
<dbReference type="SUPFAM" id="SSF56059">
    <property type="entry name" value="Glutathione synthetase ATP-binding domain-like"/>
    <property type="match status" value="1"/>
</dbReference>
<dbReference type="PROSITE" id="PS50979">
    <property type="entry name" value="BC"/>
    <property type="match status" value="1"/>
</dbReference>
<dbReference type="InterPro" id="IPR011764">
    <property type="entry name" value="Biotin_carboxylation_dom"/>
</dbReference>
<evidence type="ECO:0000313" key="10">
    <source>
        <dbReference type="EMBL" id="MFA3839680.1"/>
    </source>
</evidence>
<dbReference type="Pfam" id="PF21139">
    <property type="entry name" value="BT_MCC_alpha"/>
    <property type="match status" value="1"/>
</dbReference>
<dbReference type="SUPFAM" id="SSF51246">
    <property type="entry name" value="Rudiment single hybrid motif"/>
    <property type="match status" value="1"/>
</dbReference>
<organism evidence="10 11">
    <name type="scientific">Streptomyces aureus</name>
    <dbReference type="NCBI Taxonomy" id="193461"/>
    <lineage>
        <taxon>Bacteria</taxon>
        <taxon>Bacillati</taxon>
        <taxon>Actinomycetota</taxon>
        <taxon>Actinomycetes</taxon>
        <taxon>Kitasatosporales</taxon>
        <taxon>Streptomycetaceae</taxon>
        <taxon>Streptomyces</taxon>
    </lineage>
</organism>
<feature type="domain" description="Lipoyl-binding" evidence="7">
    <location>
        <begin position="571"/>
        <end position="649"/>
    </location>
</feature>
<comment type="cofactor">
    <cofactor evidence="1">
        <name>biotin</name>
        <dbReference type="ChEBI" id="CHEBI:57586"/>
    </cofactor>
</comment>
<feature type="domain" description="Biotin carboxylation" evidence="9">
    <location>
        <begin position="1"/>
        <end position="446"/>
    </location>
</feature>
<dbReference type="PANTHER" id="PTHR18866">
    <property type="entry name" value="CARBOXYLASE:PYRUVATE/ACETYL-COA/PROPIONYL-COA CARBOXYLASE"/>
    <property type="match status" value="1"/>
</dbReference>
<feature type="domain" description="ATP-grasp" evidence="8">
    <location>
        <begin position="120"/>
        <end position="317"/>
    </location>
</feature>
<dbReference type="InterPro" id="IPR005479">
    <property type="entry name" value="CPAse_ATP-bd"/>
</dbReference>
<name>A0ABV4SMI7_9ACTN</name>
<dbReference type="Pfam" id="PF02785">
    <property type="entry name" value="Biotin_carb_C"/>
    <property type="match status" value="1"/>
</dbReference>
<dbReference type="InterPro" id="IPR001882">
    <property type="entry name" value="Biotin_BS"/>
</dbReference>
<dbReference type="PANTHER" id="PTHR18866:SF126">
    <property type="entry name" value="BIOTIN CARBOXYLASE"/>
    <property type="match status" value="1"/>
</dbReference>
<dbReference type="Pfam" id="PF00364">
    <property type="entry name" value="Biotin_lipoyl"/>
    <property type="match status" value="1"/>
</dbReference>
<dbReference type="InterPro" id="IPR048429">
    <property type="entry name" value="MCC_alpha_BT"/>
</dbReference>
<sequence length="649" mass="68496">MISTLLVANRGEIARRVIRTARAMGLRTVAVYSEPDAAAAFVRDADIAVPLPGRTGAETYLNGEAVLAAARRAGADAVHPGYGFLSENAAFAAACVREGLVFVGPPAAAMTAMAVKTEARRIAERAGVPVAPGAELDGTESPRALRETAARVGFPLLVKAASGGGGRGMRLVGNAGELSEAVDSARREADAAFGDGTVFLERYLGGARHIEVQVVADAHGTVRTLGDRDCSVQRRNQKVLEEAPAPGLGQGLRERMVKASVALARAVSYEGVGTVEFLVSGDEFFFLEMNTRLQVEHPVTEEVWGLDLVRLQVRTAAGERLDELPWPARPEGHAVEVRLCAEDPASGYLPSPGPVHRFRMAPSPGLRVESAVEDDTLVPGEYDSLIAKLIVHAPTRDEAVTRLGRAVRALELHGPATNRDQLAALLDHPATLASGVDTGFLDRTPELAAARPDMAYQRECAVAAAVWERHTGHARDAVLPSVTAGFRNMPVPAAPGRWAGPRGETSVSLHGEGRAEVDGAPLPVRVHGVDATGVDLEVDGLRRRFGVHRRADRVWVNTAEGQCDLVRCERFPQAGRSRAAGSLTAPLPGVVVAVHAEKGAKVAAGDLLVMVEAMKMEHRIEAPCDGTVTELLVGVGDGVDAGAPLLVLD</sequence>
<dbReference type="InterPro" id="IPR011053">
    <property type="entry name" value="Single_hybrid_motif"/>
</dbReference>
<dbReference type="InterPro" id="IPR005481">
    <property type="entry name" value="BC-like_N"/>
</dbReference>
<dbReference type="InterPro" id="IPR011054">
    <property type="entry name" value="Rudment_hybrid_motif"/>
</dbReference>
<dbReference type="InterPro" id="IPR000089">
    <property type="entry name" value="Biotin_lipoyl"/>
</dbReference>
<keyword evidence="4 6" id="KW-0067">ATP-binding</keyword>
<comment type="caution">
    <text evidence="10">The sequence shown here is derived from an EMBL/GenBank/DDBJ whole genome shotgun (WGS) entry which is preliminary data.</text>
</comment>
<dbReference type="InterPro" id="IPR016185">
    <property type="entry name" value="PreATP-grasp_dom_sf"/>
</dbReference>
<dbReference type="SUPFAM" id="SSF52440">
    <property type="entry name" value="PreATP-grasp domain"/>
    <property type="match status" value="1"/>
</dbReference>
<dbReference type="PROSITE" id="PS50975">
    <property type="entry name" value="ATP_GRASP"/>
    <property type="match status" value="1"/>
</dbReference>
<keyword evidence="5" id="KW-0092">Biotin</keyword>
<dbReference type="RefSeq" id="WP_372564421.1">
    <property type="nucleotide sequence ID" value="NZ_JBGOSP010000013.1"/>
</dbReference>
<keyword evidence="2" id="KW-0436">Ligase</keyword>
<evidence type="ECO:0000256" key="1">
    <source>
        <dbReference type="ARBA" id="ARBA00001953"/>
    </source>
</evidence>
<dbReference type="CDD" id="cd06850">
    <property type="entry name" value="biotinyl_domain"/>
    <property type="match status" value="1"/>
</dbReference>
<protein>
    <submittedName>
        <fullName evidence="10">Biotin carboxylase N-terminal domain-containing protein</fullName>
    </submittedName>
</protein>
<dbReference type="Proteomes" id="UP001571476">
    <property type="component" value="Unassembled WGS sequence"/>
</dbReference>
<dbReference type="SUPFAM" id="SSF51230">
    <property type="entry name" value="Single hybrid motif"/>
    <property type="match status" value="1"/>
</dbReference>
<dbReference type="PROSITE" id="PS00866">
    <property type="entry name" value="CPSASE_1"/>
    <property type="match status" value="1"/>
</dbReference>
<evidence type="ECO:0000256" key="2">
    <source>
        <dbReference type="ARBA" id="ARBA00022598"/>
    </source>
</evidence>
<dbReference type="Gene3D" id="2.40.50.100">
    <property type="match status" value="1"/>
</dbReference>